<dbReference type="Proteomes" id="UP000027341">
    <property type="component" value="Unassembled WGS sequence"/>
</dbReference>
<proteinExistence type="predicted"/>
<reference evidence="1 2" key="1">
    <citation type="submission" date="2014-04" db="EMBL/GenBank/DDBJ databases">
        <title>Draft genome sequence of Hydrogenovibrio marinus MH-110, a model organism for aerobic H2 metabolism.</title>
        <authorList>
            <person name="Cha H.J."/>
            <person name="Jo B.H."/>
            <person name="Hwang B.H."/>
        </authorList>
    </citation>
    <scope>NUCLEOTIDE SEQUENCE [LARGE SCALE GENOMIC DNA]</scope>
    <source>
        <strain evidence="1 2">MH-110</strain>
    </source>
</reference>
<dbReference type="RefSeq" id="WP_029911957.1">
    <property type="nucleotide sequence ID" value="NZ_AP020335.1"/>
</dbReference>
<dbReference type="EMBL" id="JMIU01000001">
    <property type="protein sequence ID" value="KDN96225.1"/>
    <property type="molecule type" value="Genomic_DNA"/>
</dbReference>
<organism evidence="1 2">
    <name type="scientific">Hydrogenovibrio marinus</name>
    <dbReference type="NCBI Taxonomy" id="28885"/>
    <lineage>
        <taxon>Bacteria</taxon>
        <taxon>Pseudomonadati</taxon>
        <taxon>Pseudomonadota</taxon>
        <taxon>Gammaproteobacteria</taxon>
        <taxon>Thiotrichales</taxon>
        <taxon>Piscirickettsiaceae</taxon>
        <taxon>Hydrogenovibrio</taxon>
    </lineage>
</organism>
<sequence length="113" mass="12821">MNQSLIKLSTLRRALQSAWHSGRMVSRIAVLLALFLFAKTAGLIHDEVHPFHHHTDQCEIYQAMAHPVSDDVYEVELHLFKPVYALQASEAVSQVYTTTYPAFWGRAPPFLSV</sequence>
<evidence type="ECO:0000313" key="1">
    <source>
        <dbReference type="EMBL" id="KDN96225.1"/>
    </source>
</evidence>
<keyword evidence="2" id="KW-1185">Reference proteome</keyword>
<accession>A0A067A1M1</accession>
<evidence type="ECO:0000313" key="2">
    <source>
        <dbReference type="Proteomes" id="UP000027341"/>
    </source>
</evidence>
<comment type="caution">
    <text evidence="1">The sequence shown here is derived from an EMBL/GenBank/DDBJ whole genome shotgun (WGS) entry which is preliminary data.</text>
</comment>
<gene>
    <name evidence="1" type="ORF">EI16_08055</name>
</gene>
<dbReference type="AlphaFoldDB" id="A0A067A1M1"/>
<name>A0A067A1M1_HYDMR</name>
<protein>
    <submittedName>
        <fullName evidence="1">Uncharacterized protein</fullName>
    </submittedName>
</protein>